<feature type="compositionally biased region" description="Low complexity" evidence="2">
    <location>
        <begin position="8"/>
        <end position="21"/>
    </location>
</feature>
<evidence type="ECO:0000256" key="1">
    <source>
        <dbReference type="ARBA" id="ARBA00022801"/>
    </source>
</evidence>
<evidence type="ECO:0000313" key="4">
    <source>
        <dbReference type="EMBL" id="KAG9697671.1"/>
    </source>
</evidence>
<dbReference type="OrthoDB" id="433474at2759"/>
<dbReference type="AlphaFoldDB" id="A0A9P8JDK1"/>
<feature type="region of interest" description="Disordered" evidence="2">
    <location>
        <begin position="1"/>
        <end position="21"/>
    </location>
</feature>
<sequence length="355" mass="39809">MSTMDPTPVAQKAEAAPPAPATHIPRPLSARIRLWLRLWLFKLSIRSLLGTLRFFRYKGMGTLQPSYRKSIGSAGLIHDIWVPEGAKVGDKLPLYIDIHGGGFAIGDPFHDETWCEFLRKRGVLVVSCDYRKAPTYAFPTQTQDLIDVVSNILSDDTLPFDASKIAMGGFSAGGNLSLSVAQTPSLQGKIKALLLWYPSTDFSAKYRGEFRDTPAGEPDVLAKSGELFTYGYLPSGVDLCNPLLSPIYADRRLLPPYLRFVGAEYDVLCNEAHETAKLYSEHEKGEKQEGNAEEDARQGVLTWRKGNIWWEMVLGAQHGFNYVTKKDPGAERERKRITELAYERSCEWLLREVYA</sequence>
<organism evidence="4 5">
    <name type="scientific">Aureobasidium melanogenum</name>
    <name type="common">Aureobasidium pullulans var. melanogenum</name>
    <dbReference type="NCBI Taxonomy" id="46634"/>
    <lineage>
        <taxon>Eukaryota</taxon>
        <taxon>Fungi</taxon>
        <taxon>Dikarya</taxon>
        <taxon>Ascomycota</taxon>
        <taxon>Pezizomycotina</taxon>
        <taxon>Dothideomycetes</taxon>
        <taxon>Dothideomycetidae</taxon>
        <taxon>Dothideales</taxon>
        <taxon>Saccotheciaceae</taxon>
        <taxon>Aureobasidium</taxon>
    </lineage>
</organism>
<evidence type="ECO:0000256" key="2">
    <source>
        <dbReference type="SAM" id="MobiDB-lite"/>
    </source>
</evidence>
<reference evidence="4" key="1">
    <citation type="journal article" date="2021" name="J Fungi (Basel)">
        <title>Virulence traits and population genomics of the black yeast Aureobasidium melanogenum.</title>
        <authorList>
            <person name="Cernosa A."/>
            <person name="Sun X."/>
            <person name="Gostincar C."/>
            <person name="Fang C."/>
            <person name="Gunde-Cimerman N."/>
            <person name="Song Z."/>
        </authorList>
    </citation>
    <scope>NUCLEOTIDE SEQUENCE</scope>
    <source>
        <strain evidence="4">EXF-9911</strain>
    </source>
</reference>
<dbReference type="GO" id="GO:0016787">
    <property type="term" value="F:hydrolase activity"/>
    <property type="evidence" value="ECO:0007669"/>
    <property type="project" value="UniProtKB-KW"/>
</dbReference>
<dbReference type="Gene3D" id="3.40.50.1820">
    <property type="entry name" value="alpha/beta hydrolase"/>
    <property type="match status" value="1"/>
</dbReference>
<dbReference type="InterPro" id="IPR050300">
    <property type="entry name" value="GDXG_lipolytic_enzyme"/>
</dbReference>
<dbReference type="EMBL" id="JAHFXF010000071">
    <property type="protein sequence ID" value="KAG9697671.1"/>
    <property type="molecule type" value="Genomic_DNA"/>
</dbReference>
<dbReference type="Pfam" id="PF07859">
    <property type="entry name" value="Abhydrolase_3"/>
    <property type="match status" value="1"/>
</dbReference>
<dbReference type="PANTHER" id="PTHR48081:SF8">
    <property type="entry name" value="ALPHA_BETA HYDROLASE FOLD-3 DOMAIN-CONTAINING PROTEIN-RELATED"/>
    <property type="match status" value="1"/>
</dbReference>
<keyword evidence="1" id="KW-0378">Hydrolase</keyword>
<name>A0A9P8JDK1_AURME</name>
<dbReference type="Proteomes" id="UP000779574">
    <property type="component" value="Unassembled WGS sequence"/>
</dbReference>
<proteinExistence type="predicted"/>
<dbReference type="InterPro" id="IPR013094">
    <property type="entry name" value="AB_hydrolase_3"/>
</dbReference>
<evidence type="ECO:0000313" key="5">
    <source>
        <dbReference type="Proteomes" id="UP000779574"/>
    </source>
</evidence>
<dbReference type="InterPro" id="IPR029058">
    <property type="entry name" value="AB_hydrolase_fold"/>
</dbReference>
<dbReference type="PANTHER" id="PTHR48081">
    <property type="entry name" value="AB HYDROLASE SUPERFAMILY PROTEIN C4A8.06C"/>
    <property type="match status" value="1"/>
</dbReference>
<dbReference type="SUPFAM" id="SSF53474">
    <property type="entry name" value="alpha/beta-Hydrolases"/>
    <property type="match status" value="1"/>
</dbReference>
<reference evidence="4" key="2">
    <citation type="submission" date="2021-08" db="EMBL/GenBank/DDBJ databases">
        <authorList>
            <person name="Gostincar C."/>
            <person name="Sun X."/>
            <person name="Song Z."/>
            <person name="Gunde-Cimerman N."/>
        </authorList>
    </citation>
    <scope>NUCLEOTIDE SEQUENCE</scope>
    <source>
        <strain evidence="4">EXF-9911</strain>
    </source>
</reference>
<accession>A0A9P8JDK1</accession>
<gene>
    <name evidence="4" type="ORF">KCU76_g2818</name>
</gene>
<evidence type="ECO:0000259" key="3">
    <source>
        <dbReference type="Pfam" id="PF07859"/>
    </source>
</evidence>
<feature type="non-terminal residue" evidence="4">
    <location>
        <position position="355"/>
    </location>
</feature>
<protein>
    <submittedName>
        <fullName evidence="4">Alpha/beta-hydrolase</fullName>
    </submittedName>
</protein>
<feature type="domain" description="Alpha/beta hydrolase fold-3" evidence="3">
    <location>
        <begin position="97"/>
        <end position="282"/>
    </location>
</feature>
<comment type="caution">
    <text evidence="4">The sequence shown here is derived from an EMBL/GenBank/DDBJ whole genome shotgun (WGS) entry which is preliminary data.</text>
</comment>